<dbReference type="EMBL" id="JAPEUY010000002">
    <property type="protein sequence ID" value="KAJ4376325.1"/>
    <property type="molecule type" value="Genomic_DNA"/>
</dbReference>
<feature type="domain" description="Alcohol dehydrogenase-like N-terminal" evidence="2">
    <location>
        <begin position="34"/>
        <end position="134"/>
    </location>
</feature>
<proteinExistence type="predicted"/>
<dbReference type="SUPFAM" id="SSF51735">
    <property type="entry name" value="NAD(P)-binding Rossmann-fold domains"/>
    <property type="match status" value="1"/>
</dbReference>
<evidence type="ECO:0000259" key="1">
    <source>
        <dbReference type="Pfam" id="PF00107"/>
    </source>
</evidence>
<sequence>MAMLVPQQHQALVQTAYAQPLEVKTVPTPQVASGSALVKTLYTPIVSYTKEVVYGIRKYLYPTPFVFGPSGVGRVVALGPDSTSLELGQLVYVDSVIRSRNDPSDISKLQRDVWRNGTSADYVSVPLENVFPLNEEVLIHKLGYRLQELAMMSRFLVPYGGLVDINLRVGETIIVTPATGAFSGAAVALAVAMGATVIAMGRNESALLELTKGFGDRVKTVQITNDVAIDTQALKDVASGPIDAVLELSPPAAAKSTHIESAVLALRHGGRVSLMGGITENYSMPIRTIMRKDIMLKGKWMYERVDILSFIRLVESGVLNIGAKGGLSIVGEYKLSDWEEALDKASQEARWDASVIFKLGEADVS</sequence>
<evidence type="ECO:0000313" key="4">
    <source>
        <dbReference type="Proteomes" id="UP001140560"/>
    </source>
</evidence>
<dbReference type="GO" id="GO:0016491">
    <property type="term" value="F:oxidoreductase activity"/>
    <property type="evidence" value="ECO:0007669"/>
    <property type="project" value="TreeGrafter"/>
</dbReference>
<dbReference type="OrthoDB" id="5407715at2759"/>
<dbReference type="PANTHER" id="PTHR43677:SF4">
    <property type="entry name" value="QUINONE OXIDOREDUCTASE-LIKE PROTEIN 2"/>
    <property type="match status" value="1"/>
</dbReference>
<dbReference type="AlphaFoldDB" id="A0A9W8YG10"/>
<dbReference type="InterPro" id="IPR036291">
    <property type="entry name" value="NAD(P)-bd_dom_sf"/>
</dbReference>
<dbReference type="GO" id="GO:0005739">
    <property type="term" value="C:mitochondrion"/>
    <property type="evidence" value="ECO:0007669"/>
    <property type="project" value="TreeGrafter"/>
</dbReference>
<dbReference type="CDD" id="cd05188">
    <property type="entry name" value="MDR"/>
    <property type="match status" value="1"/>
</dbReference>
<keyword evidence="4" id="KW-1185">Reference proteome</keyword>
<accession>A0A9W8YG10</accession>
<dbReference type="Gene3D" id="3.90.180.10">
    <property type="entry name" value="Medium-chain alcohol dehydrogenases, catalytic domain"/>
    <property type="match status" value="1"/>
</dbReference>
<evidence type="ECO:0000313" key="3">
    <source>
        <dbReference type="EMBL" id="KAJ4376325.1"/>
    </source>
</evidence>
<dbReference type="Pfam" id="PF08240">
    <property type="entry name" value="ADH_N"/>
    <property type="match status" value="1"/>
</dbReference>
<dbReference type="InterPro" id="IPR051397">
    <property type="entry name" value="Zn-ADH-like_protein"/>
</dbReference>
<name>A0A9W8YG10_9PLEO</name>
<feature type="domain" description="Alcohol dehydrogenase-like C-terminal" evidence="1">
    <location>
        <begin position="185"/>
        <end position="314"/>
    </location>
</feature>
<comment type="caution">
    <text evidence="3">The sequence shown here is derived from an EMBL/GenBank/DDBJ whole genome shotgun (WGS) entry which is preliminary data.</text>
</comment>
<dbReference type="InterPro" id="IPR013149">
    <property type="entry name" value="ADH-like_C"/>
</dbReference>
<evidence type="ECO:0008006" key="5">
    <source>
        <dbReference type="Google" id="ProtNLM"/>
    </source>
</evidence>
<dbReference type="PANTHER" id="PTHR43677">
    <property type="entry name" value="SHORT-CHAIN DEHYDROGENASE/REDUCTASE"/>
    <property type="match status" value="1"/>
</dbReference>
<protein>
    <recommendedName>
        <fullName evidence="5">Alcohol dehydrogenase</fullName>
    </recommendedName>
</protein>
<dbReference type="Gene3D" id="3.40.50.720">
    <property type="entry name" value="NAD(P)-binding Rossmann-like Domain"/>
    <property type="match status" value="1"/>
</dbReference>
<dbReference type="InterPro" id="IPR013154">
    <property type="entry name" value="ADH-like_N"/>
</dbReference>
<dbReference type="Proteomes" id="UP001140560">
    <property type="component" value="Unassembled WGS sequence"/>
</dbReference>
<dbReference type="Pfam" id="PF00107">
    <property type="entry name" value="ADH_zinc_N"/>
    <property type="match status" value="1"/>
</dbReference>
<dbReference type="InterPro" id="IPR011032">
    <property type="entry name" value="GroES-like_sf"/>
</dbReference>
<gene>
    <name evidence="3" type="ORF">N0V83_001608</name>
</gene>
<dbReference type="SUPFAM" id="SSF50129">
    <property type="entry name" value="GroES-like"/>
    <property type="match status" value="1"/>
</dbReference>
<evidence type="ECO:0000259" key="2">
    <source>
        <dbReference type="Pfam" id="PF08240"/>
    </source>
</evidence>
<organism evidence="3 4">
    <name type="scientific">Neocucurbitaria cava</name>
    <dbReference type="NCBI Taxonomy" id="798079"/>
    <lineage>
        <taxon>Eukaryota</taxon>
        <taxon>Fungi</taxon>
        <taxon>Dikarya</taxon>
        <taxon>Ascomycota</taxon>
        <taxon>Pezizomycotina</taxon>
        <taxon>Dothideomycetes</taxon>
        <taxon>Pleosporomycetidae</taxon>
        <taxon>Pleosporales</taxon>
        <taxon>Pleosporineae</taxon>
        <taxon>Cucurbitariaceae</taxon>
        <taxon>Neocucurbitaria</taxon>
    </lineage>
</organism>
<reference evidence="3" key="1">
    <citation type="submission" date="2022-10" db="EMBL/GenBank/DDBJ databases">
        <title>Tapping the CABI collections for fungal endophytes: first genome assemblies for Collariella, Neodidymelliopsis, Ascochyta clinopodiicola, Didymella pomorum, Didymosphaeria variabile, Neocosmospora piperis and Neocucurbitaria cava.</title>
        <authorList>
            <person name="Hill R."/>
        </authorList>
    </citation>
    <scope>NUCLEOTIDE SEQUENCE</scope>
    <source>
        <strain evidence="3">IMI 356814</strain>
    </source>
</reference>